<dbReference type="InterPro" id="IPR036255">
    <property type="entry name" value="YgfB-like_sf"/>
</dbReference>
<dbReference type="Proteomes" id="UP000434044">
    <property type="component" value="Unassembled WGS sequence"/>
</dbReference>
<evidence type="ECO:0000256" key="1">
    <source>
        <dbReference type="ARBA" id="ARBA00038308"/>
    </source>
</evidence>
<dbReference type="PANTHER" id="PTHR37528:SF1">
    <property type="entry name" value="UPF0149 PROTEIN YGFB"/>
    <property type="match status" value="1"/>
</dbReference>
<comment type="similarity">
    <text evidence="1">Belongs to the UPF0149 family.</text>
</comment>
<evidence type="ECO:0000313" key="3">
    <source>
        <dbReference type="Proteomes" id="UP000434044"/>
    </source>
</evidence>
<proteinExistence type="inferred from homology"/>
<dbReference type="InterPro" id="IPR011978">
    <property type="entry name" value="YgfB-like"/>
</dbReference>
<dbReference type="GO" id="GO:0005829">
    <property type="term" value="C:cytosol"/>
    <property type="evidence" value="ECO:0007669"/>
    <property type="project" value="TreeGrafter"/>
</dbReference>
<dbReference type="EMBL" id="WNKT01000005">
    <property type="protein sequence ID" value="MTW20299.1"/>
    <property type="molecule type" value="Genomic_DNA"/>
</dbReference>
<accession>A0A6N8EBM1</accession>
<comment type="caution">
    <text evidence="2">The sequence shown here is derived from an EMBL/GenBank/DDBJ whole genome shotgun (WGS) entry which is preliminary data.</text>
</comment>
<gene>
    <name evidence="2" type="ORF">GJ668_04215</name>
</gene>
<organism evidence="2 3">
    <name type="scientific">Allochromatium palmeri</name>
    <dbReference type="NCBI Taxonomy" id="231048"/>
    <lineage>
        <taxon>Bacteria</taxon>
        <taxon>Pseudomonadati</taxon>
        <taxon>Pseudomonadota</taxon>
        <taxon>Gammaproteobacteria</taxon>
        <taxon>Chromatiales</taxon>
        <taxon>Chromatiaceae</taxon>
        <taxon>Allochromatium</taxon>
    </lineage>
</organism>
<dbReference type="Pfam" id="PF03695">
    <property type="entry name" value="UPF0149"/>
    <property type="match status" value="1"/>
</dbReference>
<dbReference type="SUPFAM" id="SSF101327">
    <property type="entry name" value="YgfB-like"/>
    <property type="match status" value="1"/>
</dbReference>
<evidence type="ECO:0000313" key="2">
    <source>
        <dbReference type="EMBL" id="MTW20299.1"/>
    </source>
</evidence>
<protein>
    <submittedName>
        <fullName evidence="2">UPF0149 family protein</fullName>
    </submittedName>
</protein>
<keyword evidence="3" id="KW-1185">Reference proteome</keyword>
<dbReference type="Gene3D" id="1.20.120.740">
    <property type="entry name" value="YgfB uncharacterised protein family UPF0149, PF03695"/>
    <property type="match status" value="1"/>
</dbReference>
<reference evidence="2 3" key="1">
    <citation type="submission" date="2019-11" db="EMBL/GenBank/DDBJ databases">
        <title>Whole-genome sequence of the anaerobic purple sulfur bacterium Allochromatium palmeri DSM 15591.</title>
        <authorList>
            <person name="Kyndt J.A."/>
            <person name="Meyer T.E."/>
        </authorList>
    </citation>
    <scope>NUCLEOTIDE SEQUENCE [LARGE SCALE GENOMIC DNA]</scope>
    <source>
        <strain evidence="2 3">DSM 15591</strain>
    </source>
</reference>
<sequence length="192" mass="20561">MITPDIARYLDAGPLNPTPSEAHGILCGLICGGDAHALESWLGQVAPTADAGETLIAEARAALRAWGLAIERDFQTSEPLVQLPSPDESAPLGERALWLYDWVRGFLYALGLLSLSKSDLSAQGREILHDLAAITQIDLDALEDSEENEQALAEVSEFIRVAAMLIHHERAVVRAPTHSGPPIAAGQETDPV</sequence>
<dbReference type="PANTHER" id="PTHR37528">
    <property type="entry name" value="UPF0149 PROTEIN YGFB"/>
    <property type="match status" value="1"/>
</dbReference>
<dbReference type="AlphaFoldDB" id="A0A6N8EBM1"/>
<name>A0A6N8EBM1_9GAMM</name>